<dbReference type="InterPro" id="IPR018891">
    <property type="entry name" value="AIPR_C"/>
</dbReference>
<feature type="domain" description="Abortive phage infection protein C-terminal" evidence="1">
    <location>
        <begin position="248"/>
        <end position="404"/>
    </location>
</feature>
<dbReference type="HOGENOM" id="CLU_023505_0_0_11"/>
<reference evidence="2 3" key="1">
    <citation type="journal article" date="2009" name="Stand. Genomic Sci.">
        <title>Complete genome sequence of Actinosynnema mirum type strain (101).</title>
        <authorList>
            <person name="Land M."/>
            <person name="Lapidus A."/>
            <person name="Mayilraj S."/>
            <person name="Chen F."/>
            <person name="Copeland A."/>
            <person name="Del Rio T.G."/>
            <person name="Nolan M."/>
            <person name="Lucas S."/>
            <person name="Tice H."/>
            <person name="Cheng J.F."/>
            <person name="Chertkov O."/>
            <person name="Bruce D."/>
            <person name="Goodwin L."/>
            <person name="Pitluck S."/>
            <person name="Rohde M."/>
            <person name="Goker M."/>
            <person name="Pati A."/>
            <person name="Ivanova N."/>
            <person name="Mavromatis K."/>
            <person name="Chen A."/>
            <person name="Palaniappan K."/>
            <person name="Hauser L."/>
            <person name="Chang Y.J."/>
            <person name="Jeffries C.C."/>
            <person name="Brettin T."/>
            <person name="Detter J.C."/>
            <person name="Han C."/>
            <person name="Chain P."/>
            <person name="Tindall B.J."/>
            <person name="Bristow J."/>
            <person name="Eisen J.A."/>
            <person name="Markowitz V."/>
            <person name="Hugenholtz P."/>
            <person name="Kyrpides N.C."/>
            <person name="Klenk H.P."/>
        </authorList>
    </citation>
    <scope>NUCLEOTIDE SEQUENCE [LARGE SCALE GENOMIC DNA]</scope>
    <source>
        <strain evidence="3">ATCC 29888 / DSM 43827 / JCM 3225 / NBRC 14064 / NCIMB 13271 / NRRL B-12336 / IMRU 3971 / 101</strain>
    </source>
</reference>
<dbReference type="AlphaFoldDB" id="C6WIG2"/>
<dbReference type="RefSeq" id="WP_015801094.1">
    <property type="nucleotide sequence ID" value="NC_013093.1"/>
</dbReference>
<dbReference type="STRING" id="446462.Amir_2265"/>
<proteinExistence type="predicted"/>
<evidence type="ECO:0000259" key="1">
    <source>
        <dbReference type="Pfam" id="PF10592"/>
    </source>
</evidence>
<organism evidence="2 3">
    <name type="scientific">Actinosynnema mirum (strain ATCC 29888 / DSM 43827 / JCM 3225 / NBRC 14064 / NCIMB 13271 / NRRL B-12336 / IMRU 3971 / 101)</name>
    <dbReference type="NCBI Taxonomy" id="446462"/>
    <lineage>
        <taxon>Bacteria</taxon>
        <taxon>Bacillati</taxon>
        <taxon>Actinomycetota</taxon>
        <taxon>Actinomycetes</taxon>
        <taxon>Pseudonocardiales</taxon>
        <taxon>Pseudonocardiaceae</taxon>
        <taxon>Actinosynnema</taxon>
    </lineage>
</organism>
<evidence type="ECO:0000313" key="3">
    <source>
        <dbReference type="Proteomes" id="UP000002213"/>
    </source>
</evidence>
<dbReference type="Pfam" id="PF10592">
    <property type="entry name" value="AIPR"/>
    <property type="match status" value="1"/>
</dbReference>
<keyword evidence="3" id="KW-1185">Reference proteome</keyword>
<dbReference type="eggNOG" id="ENOG502Z7VT">
    <property type="taxonomic scope" value="Bacteria"/>
</dbReference>
<evidence type="ECO:0000313" key="2">
    <source>
        <dbReference type="EMBL" id="ACU36205.1"/>
    </source>
</evidence>
<gene>
    <name evidence="2" type="ordered locus">Amir_2265</name>
</gene>
<accession>C6WIG2</accession>
<protein>
    <recommendedName>
        <fullName evidence="1">Abortive phage infection protein C-terminal domain-containing protein</fullName>
    </recommendedName>
</protein>
<dbReference type="KEGG" id="ami:Amir_2265"/>
<name>C6WIG2_ACTMD</name>
<dbReference type="EMBL" id="CP001630">
    <property type="protein sequence ID" value="ACU36205.1"/>
    <property type="molecule type" value="Genomic_DNA"/>
</dbReference>
<sequence length="708" mass="78425">MGASKSDDVPVQVRQVRRALLDTYSDLVDMADFENQPAASREQAFLSRALTAHAVRVLLGCDAVTAVRMVIDGREDQGLDAIAISRSPAHVYLVQTKWNYQGKATLKKETALKALDGLRLIDGELSSQFNSKGQLLAQEAKQLFDDHAAKATLVTVLMGTAEPSAEVAQVLENGEHEFNGRGAFLDHRIIYAAELWDQVQRDHQPPSIDMSVLMSKWFDLSIPYTAYQGAVSADDVVGWLDEHGSALFTLNIRNPLGVTVANSEVVRTLLDEPANFWYFNNGVTILCDSIEPTYYGRKSPHTNPVRLDIKNASVVNGAQTVSALAQAVAKDDDAATALVRVTVIETGRQKDFAQQLTKATNSQNRVEARDFITLDSVQSEIRADMRAELGLSYTIRRGEPDPSPMSGCSVVEAATALACAHSNPKYAARLVNSSELLWERGAAGTYDILFHPQPNAFQVWNSVLTHRRVRDVLHELRPHLEGRAASVLDYGSHLISHLVTRYLDDVNYDDPELKWAIQVEPRITAAVPLIAAALTAVVDEQFERAQIRAICADPVRCKLVAEAVLKRVRGGTTDVKFEGKYLQAKARTGRRPNAVPTIVEQEALAEGTPLTLYTPLQPERDALTAWLTEDPRRTRATWVNSRTKPLLWEADRKQYSPSGLIKSMWEAAQWENRPVANQGTARWKTPAGETLTELANRLLSELEENHDQ</sequence>
<dbReference type="Proteomes" id="UP000002213">
    <property type="component" value="Chromosome"/>
</dbReference>